<dbReference type="OrthoDB" id="9812089at2"/>
<evidence type="ECO:0000313" key="1">
    <source>
        <dbReference type="EMBL" id="SFK05901.1"/>
    </source>
</evidence>
<dbReference type="GeneID" id="98666689"/>
<dbReference type="GO" id="GO:0030638">
    <property type="term" value="P:polyketide metabolic process"/>
    <property type="evidence" value="ECO:0007669"/>
    <property type="project" value="InterPro"/>
</dbReference>
<dbReference type="EMBL" id="FORY01000024">
    <property type="protein sequence ID" value="SFK05901.1"/>
    <property type="molecule type" value="Genomic_DNA"/>
</dbReference>
<evidence type="ECO:0000313" key="2">
    <source>
        <dbReference type="Proteomes" id="UP000183299"/>
    </source>
</evidence>
<keyword evidence="2" id="KW-1185">Reference proteome</keyword>
<dbReference type="InterPro" id="IPR009959">
    <property type="entry name" value="Cyclase_SnoaL-like"/>
</dbReference>
<dbReference type="PANTHER" id="PTHR38436:SF1">
    <property type="entry name" value="ESTER CYCLASE"/>
    <property type="match status" value="1"/>
</dbReference>
<organism evidence="1 2">
    <name type="scientific">Celeribacter halophilus</name>
    <dbReference type="NCBI Taxonomy" id="576117"/>
    <lineage>
        <taxon>Bacteria</taxon>
        <taxon>Pseudomonadati</taxon>
        <taxon>Pseudomonadota</taxon>
        <taxon>Alphaproteobacteria</taxon>
        <taxon>Rhodobacterales</taxon>
        <taxon>Roseobacteraceae</taxon>
        <taxon>Celeribacter</taxon>
    </lineage>
</organism>
<protein>
    <submittedName>
        <fullName evidence="1">SnoaL-like polyketide cyclase</fullName>
    </submittedName>
</protein>
<name>A0A1I3WHJ1_9RHOB</name>
<dbReference type="SUPFAM" id="SSF54427">
    <property type="entry name" value="NTF2-like"/>
    <property type="match status" value="1"/>
</dbReference>
<dbReference type="PANTHER" id="PTHR38436">
    <property type="entry name" value="POLYKETIDE CYCLASE SNOAL-LIKE DOMAIN"/>
    <property type="match status" value="1"/>
</dbReference>
<dbReference type="Gene3D" id="3.10.450.50">
    <property type="match status" value="1"/>
</dbReference>
<dbReference type="STRING" id="576117.SAMN04488138_12411"/>
<sequence>MTLSLEEKNKEIVRTYHETLWGKGDKSAIEIYWSPEAEVHMTDFDGTAIDVVREDVDRYFGAFTDQKTTIHHLVAEGDQVVLNWSTTGKHIGPYGDVAATGKDITMAGMDLLRLKDGKIVECWSMWDGLSVYDQLGVLKIG</sequence>
<dbReference type="Proteomes" id="UP000183299">
    <property type="component" value="Unassembled WGS sequence"/>
</dbReference>
<dbReference type="InterPro" id="IPR032710">
    <property type="entry name" value="NTF2-like_dom_sf"/>
</dbReference>
<accession>A0A1I3WHJ1</accession>
<proteinExistence type="predicted"/>
<reference evidence="1 2" key="1">
    <citation type="submission" date="2016-10" db="EMBL/GenBank/DDBJ databases">
        <authorList>
            <person name="de Groot N.N."/>
        </authorList>
    </citation>
    <scope>NUCLEOTIDE SEQUENCE [LARGE SCALE GENOMIC DNA]</scope>
    <source>
        <strain evidence="1 2">CGMCC 1.8891</strain>
    </source>
</reference>
<dbReference type="RefSeq" id="WP_066605381.1">
    <property type="nucleotide sequence ID" value="NZ_FORY01000024.1"/>
</dbReference>
<dbReference type="Pfam" id="PF07366">
    <property type="entry name" value="SnoaL"/>
    <property type="match status" value="1"/>
</dbReference>
<gene>
    <name evidence="1" type="ORF">SAMN04488138_12411</name>
</gene>
<dbReference type="AlphaFoldDB" id="A0A1I3WHJ1"/>